<dbReference type="Gene3D" id="2.40.50.90">
    <property type="match status" value="1"/>
</dbReference>
<gene>
    <name evidence="2" type="ORF">GGQ80_003234</name>
</gene>
<feature type="compositionally biased region" description="Basic and acidic residues" evidence="1">
    <location>
        <begin position="747"/>
        <end position="756"/>
    </location>
</feature>
<evidence type="ECO:0000313" key="3">
    <source>
        <dbReference type="Proteomes" id="UP000529795"/>
    </source>
</evidence>
<keyword evidence="2" id="KW-0255">Endonuclease</keyword>
<keyword evidence="2" id="KW-0378">Hydrolase</keyword>
<dbReference type="GO" id="GO:0004519">
    <property type="term" value="F:endonuclease activity"/>
    <property type="evidence" value="ECO:0007669"/>
    <property type="project" value="UniProtKB-KW"/>
</dbReference>
<feature type="region of interest" description="Disordered" evidence="1">
    <location>
        <begin position="747"/>
        <end position="771"/>
    </location>
</feature>
<keyword evidence="2" id="KW-0540">Nuclease</keyword>
<reference evidence="2 3" key="1">
    <citation type="submission" date="2020-08" db="EMBL/GenBank/DDBJ databases">
        <title>Genomic Encyclopedia of Type Strains, Phase IV (KMG-IV): sequencing the most valuable type-strain genomes for metagenomic binning, comparative biology and taxonomic classification.</title>
        <authorList>
            <person name="Goeker M."/>
        </authorList>
    </citation>
    <scope>NUCLEOTIDE SEQUENCE [LARGE SCALE GENOMIC DNA]</scope>
    <source>
        <strain evidence="2 3">YC6723</strain>
    </source>
</reference>
<dbReference type="RefSeq" id="WP_183986699.1">
    <property type="nucleotide sequence ID" value="NZ_JACIEV010000011.1"/>
</dbReference>
<keyword evidence="3" id="KW-1185">Reference proteome</keyword>
<dbReference type="EMBL" id="JACIEV010000011">
    <property type="protein sequence ID" value="MBB4155314.1"/>
    <property type="molecule type" value="Genomic_DNA"/>
</dbReference>
<accession>A0A840FHY2</accession>
<dbReference type="Proteomes" id="UP000529795">
    <property type="component" value="Unassembled WGS sequence"/>
</dbReference>
<name>A0A840FHY2_9SPHN</name>
<sequence>MALPPLPPGFSRVEPTQRKRKGRRQDNEPAQALNATGQAHDGDTFRLSDGRNARLLGVDAFELDQTGRASDGSTVRLGELARSALVPNVQPGATVTPNGSETYGRPVASVLNGDQDTGRAILHAGLGLSTPEYLRGDQQRLQDYTQEERLARLNRRGAFAGSFQTPKSYRQGNPDPWKAPEAGTEANGQAVFWDDPTPFQGLKPEVEKGYIDIWQDMSSKPEDLIAYAKANGFQVNPDTVRKQYAARNRDQKAGSEVQYMAAPRVLTDLGDGRTGAALRGFADPINMLDEAGAVVDSLLPGSERENVWGSDRRFGDIYANNLEQNRSILANDDATHPYYRFGGQLASGLVTPGASVEGVGYAAARRALLEGSTRIAARSAARRAVLNRMALTGGIEGGLAGAGAGETTEQRAKGAAIGAPVGATLGVGLGVLAPKLAAVAGKPFSKLAGRDGEQAAGDFVDGALDTARARASNDAQDAANGIPDDLLQASPPLTGGRAVDLSAPHLNAKARKAISERKGLDPNISQFGPVHHSLSGKWDEALARMEADGTGDIPAAVKHPEAGNLDLVWGNDRYGVKRVLDEDPAAAERLPEIIASLPVREKPSDGSGRWVLENDQYRAVVSPDHNGPVKRWVVSSFDNKTLPPIDAEAGALPALPDGMQLVARERDSIDMRASDERPTLTGPEMAGNADGTAPRPLTADATRAERLADAERLSSRDVLPLPANTVDGVDEAARIEAGRYAPVKAGDEASTLDRRTLPNANTGTPIPKRGPADLVTWLRSQGGVKAQGGELAHSGIDNTPRKGMDFAEGEKRFGPLVANDGMSYDEAAQRAWEAGYFPDHAERPTVDEFLDALEATHSGRNRSFLSEDLPEVDRFNAARQQRYDVERARDQGAPLSEDRAAPVDMADLDANAAPVRAYEEWGENAPNLAGNIRLDKLDSPQAIKRALVQTEQVTGGFDAARRGRITHAETESLANELGMTADDLLKRRKGQAFNAEEALAARQILARSATDLVNMAKRISRTENPGDEAEAAFREAWLRHAAIQEQVSGMTAEAGRALQQFRQTADARQVGRVLPTLGDIAGGSARLKEVAERIVDLEAAGTSPGGINRFAVKSLRARTRDMAMEYYINALLSGPQTHATNILSNTLTSLAQLPEHAAAAAVGAVRQTGERVAGKLGFGVRVDQDRVLFSEVPARFAGLIQGTKEGLRDAVRTFRTGDSPDNVTKVETQQYKAIPGVAGEIIRTPTRLLGAEDELFKGMARRMELTGLAMRMANREGLRGSALRQRAAELVENPTDEMLDKAQDYARYLTFQAPLGPVSSKIAGVSNSSMLMKFLIPFVRTPTNLLKFAVERSPAAPLLRDWRKEVLAGGARRDMAVARALVGTGIGAMFYEAALDGRITGGGPADESAKRLMLADGWQPYSVRVGDEYYSYRRLDPFSTTMGTMADMVDLGSHMTERQREKSGVLVTAAILNNLASKTWLTGVSGIAEALGDPDRYWQDFVSRTAGAVAVPALVAQVARTTDPVIREARAPMDRIRSRVPGLSDNLFPKRDVFGDPVESDGGVGPDIVSPIWKGTARNDKTIAALVDAGVTVSAPARFRKVDGKRVEWTPAEYDRLQVAVGDEAKHRLDALVKSDDWKKADDEDRQSMVRDEMKAARTAGKGLVEGGPTQLVAKSQAKRPANDTPPLPPGYRLTDAPSLPAGMRMVN</sequence>
<feature type="region of interest" description="Disordered" evidence="1">
    <location>
        <begin position="1664"/>
        <end position="1708"/>
    </location>
</feature>
<feature type="region of interest" description="Disordered" evidence="1">
    <location>
        <begin position="1"/>
        <end position="46"/>
    </location>
</feature>
<protein>
    <submittedName>
        <fullName evidence="2">Endonuclease YncB(Thermonuclease family)</fullName>
    </submittedName>
</protein>
<feature type="region of interest" description="Disordered" evidence="1">
    <location>
        <begin position="670"/>
        <end position="697"/>
    </location>
</feature>
<evidence type="ECO:0000256" key="1">
    <source>
        <dbReference type="SAM" id="MobiDB-lite"/>
    </source>
</evidence>
<comment type="caution">
    <text evidence="2">The sequence shown here is derived from an EMBL/GenBank/DDBJ whole genome shotgun (WGS) entry which is preliminary data.</text>
</comment>
<organism evidence="2 3">
    <name type="scientific">Sphingomonas jinjuensis</name>
    <dbReference type="NCBI Taxonomy" id="535907"/>
    <lineage>
        <taxon>Bacteria</taxon>
        <taxon>Pseudomonadati</taxon>
        <taxon>Pseudomonadota</taxon>
        <taxon>Alphaproteobacteria</taxon>
        <taxon>Sphingomonadales</taxon>
        <taxon>Sphingomonadaceae</taxon>
        <taxon>Sphingomonas</taxon>
    </lineage>
</organism>
<evidence type="ECO:0000313" key="2">
    <source>
        <dbReference type="EMBL" id="MBB4155314.1"/>
    </source>
</evidence>
<dbReference type="InterPro" id="IPR035437">
    <property type="entry name" value="SNase_OB-fold_sf"/>
</dbReference>
<dbReference type="SUPFAM" id="SSF50199">
    <property type="entry name" value="Staphylococcal nuclease"/>
    <property type="match status" value="1"/>
</dbReference>
<proteinExistence type="predicted"/>